<dbReference type="InterPro" id="IPR042099">
    <property type="entry name" value="ANL_N_sf"/>
</dbReference>
<feature type="domain" description="AMP-binding enzyme C-terminal" evidence="4">
    <location>
        <begin position="416"/>
        <end position="491"/>
    </location>
</feature>
<dbReference type="Proteomes" id="UP001595528">
    <property type="component" value="Unassembled WGS sequence"/>
</dbReference>
<comment type="caution">
    <text evidence="5">The sequence shown here is derived from an EMBL/GenBank/DDBJ whole genome shotgun (WGS) entry which is preliminary data.</text>
</comment>
<organism evidence="5 6">
    <name type="scientific">Marinibaculum pumilum</name>
    <dbReference type="NCBI Taxonomy" id="1766165"/>
    <lineage>
        <taxon>Bacteria</taxon>
        <taxon>Pseudomonadati</taxon>
        <taxon>Pseudomonadota</taxon>
        <taxon>Alphaproteobacteria</taxon>
        <taxon>Rhodospirillales</taxon>
        <taxon>Rhodospirillaceae</taxon>
        <taxon>Marinibaculum</taxon>
    </lineage>
</organism>
<evidence type="ECO:0000313" key="6">
    <source>
        <dbReference type="Proteomes" id="UP001595528"/>
    </source>
</evidence>
<feature type="domain" description="AMP-dependent synthetase/ligase" evidence="3">
    <location>
        <begin position="5"/>
        <end position="356"/>
    </location>
</feature>
<reference evidence="6" key="1">
    <citation type="journal article" date="2019" name="Int. J. Syst. Evol. Microbiol.">
        <title>The Global Catalogue of Microorganisms (GCM) 10K type strain sequencing project: providing services to taxonomists for standard genome sequencing and annotation.</title>
        <authorList>
            <consortium name="The Broad Institute Genomics Platform"/>
            <consortium name="The Broad Institute Genome Sequencing Center for Infectious Disease"/>
            <person name="Wu L."/>
            <person name="Ma J."/>
        </authorList>
    </citation>
    <scope>NUCLEOTIDE SEQUENCE [LARGE SCALE GENOMIC DNA]</scope>
    <source>
        <strain evidence="6">KCTC 42964</strain>
    </source>
</reference>
<dbReference type="PANTHER" id="PTHR43201">
    <property type="entry name" value="ACYL-COA SYNTHETASE"/>
    <property type="match status" value="1"/>
</dbReference>
<proteinExistence type="inferred from homology"/>
<dbReference type="RefSeq" id="WP_379899012.1">
    <property type="nucleotide sequence ID" value="NZ_JBHRTR010000018.1"/>
</dbReference>
<evidence type="ECO:0000259" key="4">
    <source>
        <dbReference type="Pfam" id="PF13193"/>
    </source>
</evidence>
<dbReference type="InterPro" id="IPR020845">
    <property type="entry name" value="AMP-binding_CS"/>
</dbReference>
<dbReference type="InterPro" id="IPR025110">
    <property type="entry name" value="AMP-bd_C"/>
</dbReference>
<dbReference type="Gene3D" id="3.30.300.30">
    <property type="match status" value="1"/>
</dbReference>
<dbReference type="InterPro" id="IPR000873">
    <property type="entry name" value="AMP-dep_synth/lig_dom"/>
</dbReference>
<accession>A0ABV7KWV0</accession>
<evidence type="ECO:0000313" key="5">
    <source>
        <dbReference type="EMBL" id="MFC3226868.1"/>
    </source>
</evidence>
<dbReference type="InterPro" id="IPR045851">
    <property type="entry name" value="AMP-bd_C_sf"/>
</dbReference>
<dbReference type="Pfam" id="PF13193">
    <property type="entry name" value="AMP-binding_C"/>
    <property type="match status" value="1"/>
</dbReference>
<comment type="similarity">
    <text evidence="1">Belongs to the ATP-dependent AMP-binding enzyme family.</text>
</comment>
<dbReference type="Gene3D" id="3.40.50.12780">
    <property type="entry name" value="N-terminal domain of ligase-like"/>
    <property type="match status" value="1"/>
</dbReference>
<name>A0ABV7KWV0_9PROT</name>
<evidence type="ECO:0000256" key="2">
    <source>
        <dbReference type="ARBA" id="ARBA00022598"/>
    </source>
</evidence>
<dbReference type="NCBIfam" id="NF009071">
    <property type="entry name" value="PRK12406.1"/>
    <property type="match status" value="1"/>
</dbReference>
<keyword evidence="6" id="KW-1185">Reference proteome</keyword>
<dbReference type="Pfam" id="PF00501">
    <property type="entry name" value="AMP-binding"/>
    <property type="match status" value="1"/>
</dbReference>
<gene>
    <name evidence="5" type="ORF">ACFOGJ_06490</name>
</gene>
<evidence type="ECO:0000259" key="3">
    <source>
        <dbReference type="Pfam" id="PF00501"/>
    </source>
</evidence>
<evidence type="ECO:0000256" key="1">
    <source>
        <dbReference type="ARBA" id="ARBA00006432"/>
    </source>
</evidence>
<dbReference type="PROSITE" id="PS00455">
    <property type="entry name" value="AMP_BINDING"/>
    <property type="match status" value="1"/>
</dbReference>
<dbReference type="EMBL" id="JBHRTR010000018">
    <property type="protein sequence ID" value="MFC3226868.1"/>
    <property type="molecule type" value="Genomic_DNA"/>
</dbReference>
<dbReference type="SUPFAM" id="SSF56801">
    <property type="entry name" value="Acetyl-CoA synthetase-like"/>
    <property type="match status" value="1"/>
</dbReference>
<sequence length="509" mass="55742">MEPFLLSGERRLSRAQMLENAARAATGFDALGIGPDDSIAYMLRNDFPALEVLNAANHIGALAVPMNWHFGRREAGHVLRDCAAKALVVHEDLLPQIPLQDFPDLKVLVVPTPPELRAAYRAPAEPATVPATAAEWHGWVAGHAPWTAPPPPARGSMIYTSGTTGVPKGVRRKPADAATAQASLALLARGFGVVPGMRTVMTGPLYHSATVSYARGASQQADCFVLMPRFDAEELLALIERHRLGRMHMVPTMFVRLLRLPDAVKRKYDLSSLEFVVHGAAPCPPEVKRAMIDWWGPVIHEYYGSTEASIVTVASSDDWLKHPGTVGRPDPERRFAIVGEDGRVLPPGETGEIFVGLEGLSDFTYNRMDEKRAEIDRDGMVTNGDVGFLNGDGYLFLCDRKRDMIISGGVNIYPAEIEAEIMTHPAIADCAVFGIPDDEFGEAIAAAICVQAGHDLSAKDLSAYLAERMARYKLPRVIDLHDSLPREDSGKIFKQRLRAPYWEKAGRQI</sequence>
<keyword evidence="2" id="KW-0436">Ligase</keyword>
<dbReference type="PANTHER" id="PTHR43201:SF5">
    <property type="entry name" value="MEDIUM-CHAIN ACYL-COA LIGASE ACSF2, MITOCHONDRIAL"/>
    <property type="match status" value="1"/>
</dbReference>
<protein>
    <submittedName>
        <fullName evidence="5">Acyl-CoA synthetase</fullName>
    </submittedName>
</protein>